<dbReference type="Proteomes" id="UP000594261">
    <property type="component" value="Chromosome 9"/>
</dbReference>
<name>A0A7N2RA22_QUELO</name>
<dbReference type="SMART" id="SM00255">
    <property type="entry name" value="TIR"/>
    <property type="match status" value="1"/>
</dbReference>
<reference evidence="6" key="2">
    <citation type="submission" date="2021-01" db="UniProtKB">
        <authorList>
            <consortium name="EnsemblPlants"/>
        </authorList>
    </citation>
    <scope>IDENTIFICATION</scope>
</reference>
<evidence type="ECO:0000256" key="1">
    <source>
        <dbReference type="ARBA" id="ARBA00011982"/>
    </source>
</evidence>
<dbReference type="InterPro" id="IPR035897">
    <property type="entry name" value="Toll_tir_struct_dom_sf"/>
</dbReference>
<dbReference type="PROSITE" id="PS50104">
    <property type="entry name" value="TIR"/>
    <property type="match status" value="1"/>
</dbReference>
<dbReference type="GO" id="GO:0007165">
    <property type="term" value="P:signal transduction"/>
    <property type="evidence" value="ECO:0007669"/>
    <property type="project" value="InterPro"/>
</dbReference>
<dbReference type="FunFam" id="3.40.50.10140:FF:000007">
    <property type="entry name" value="Disease resistance protein (TIR-NBS-LRR class)"/>
    <property type="match status" value="1"/>
</dbReference>
<evidence type="ECO:0000256" key="2">
    <source>
        <dbReference type="ARBA" id="ARBA00022801"/>
    </source>
</evidence>
<protein>
    <recommendedName>
        <fullName evidence="1">ADP-ribosyl cyclase/cyclic ADP-ribose hydrolase</fullName>
        <ecNumber evidence="1">3.2.2.6</ecNumber>
    </recommendedName>
</protein>
<keyword evidence="7" id="KW-1185">Reference proteome</keyword>
<proteinExistence type="predicted"/>
<dbReference type="GO" id="GO:0061809">
    <property type="term" value="F:NAD+ nucleosidase activity, cyclic ADP-ribose generating"/>
    <property type="evidence" value="ECO:0007669"/>
    <property type="project" value="UniProtKB-EC"/>
</dbReference>
<evidence type="ECO:0000256" key="4">
    <source>
        <dbReference type="ARBA" id="ARBA00047304"/>
    </source>
</evidence>
<sequence>MCTQGASTSSPSSSSTRRWKYDVFLNFRGVDTRNSFTDHLYAALKQKGILTFKYDKKIDRGKAIAREILEKIEGSRFAIVILSKHYAPSTWCLDELVKIIGYSKEMGTTVLPVFYDVDPSDVRRQRGTFAVAFAKQNTTLTQVFTYMQMITINMSAEDDTRVLFILCLAAKWGGFSQEDFS</sequence>
<dbReference type="PANTHER" id="PTHR32009">
    <property type="entry name" value="TMV RESISTANCE PROTEIN N-LIKE"/>
    <property type="match status" value="1"/>
</dbReference>
<dbReference type="InterPro" id="IPR000157">
    <property type="entry name" value="TIR_dom"/>
</dbReference>
<comment type="catalytic activity">
    <reaction evidence="4">
        <text>NAD(+) + H2O = ADP-D-ribose + nicotinamide + H(+)</text>
        <dbReference type="Rhea" id="RHEA:16301"/>
        <dbReference type="ChEBI" id="CHEBI:15377"/>
        <dbReference type="ChEBI" id="CHEBI:15378"/>
        <dbReference type="ChEBI" id="CHEBI:17154"/>
        <dbReference type="ChEBI" id="CHEBI:57540"/>
        <dbReference type="ChEBI" id="CHEBI:57967"/>
        <dbReference type="EC" id="3.2.2.6"/>
    </reaction>
    <physiologicalReaction direction="left-to-right" evidence="4">
        <dbReference type="Rhea" id="RHEA:16302"/>
    </physiologicalReaction>
</comment>
<keyword evidence="3" id="KW-0520">NAD</keyword>
<reference evidence="6 7" key="1">
    <citation type="journal article" date="2016" name="G3 (Bethesda)">
        <title>First Draft Assembly and Annotation of the Genome of a California Endemic Oak Quercus lobata Nee (Fagaceae).</title>
        <authorList>
            <person name="Sork V.L."/>
            <person name="Fitz-Gibbon S.T."/>
            <person name="Puiu D."/>
            <person name="Crepeau M."/>
            <person name="Gugger P.F."/>
            <person name="Sherman R."/>
            <person name="Stevens K."/>
            <person name="Langley C.H."/>
            <person name="Pellegrini M."/>
            <person name="Salzberg S.L."/>
        </authorList>
    </citation>
    <scope>NUCLEOTIDE SEQUENCE [LARGE SCALE GENOMIC DNA]</scope>
    <source>
        <strain evidence="6 7">cv. SW786</strain>
    </source>
</reference>
<feature type="domain" description="TIR" evidence="5">
    <location>
        <begin position="19"/>
        <end position="163"/>
    </location>
</feature>
<evidence type="ECO:0000313" key="6">
    <source>
        <dbReference type="EnsemblPlants" id="QL09p002549:mrna"/>
    </source>
</evidence>
<dbReference type="Gene3D" id="3.40.50.10140">
    <property type="entry name" value="Toll/interleukin-1 receptor homology (TIR) domain"/>
    <property type="match status" value="1"/>
</dbReference>
<dbReference type="AlphaFoldDB" id="A0A7N2RA22"/>
<accession>A0A7N2RA22</accession>
<dbReference type="EC" id="3.2.2.6" evidence="1"/>
<dbReference type="Gramene" id="QL09p002549:mrna">
    <property type="protein sequence ID" value="QL09p002549:mrna"/>
    <property type="gene ID" value="QL09p002549"/>
</dbReference>
<evidence type="ECO:0000256" key="3">
    <source>
        <dbReference type="ARBA" id="ARBA00023027"/>
    </source>
</evidence>
<dbReference type="SUPFAM" id="SSF52200">
    <property type="entry name" value="Toll/Interleukin receptor TIR domain"/>
    <property type="match status" value="1"/>
</dbReference>
<keyword evidence="2" id="KW-0378">Hydrolase</keyword>
<dbReference type="EMBL" id="LRBV02000009">
    <property type="status" value="NOT_ANNOTATED_CDS"/>
    <property type="molecule type" value="Genomic_DNA"/>
</dbReference>
<dbReference type="Pfam" id="PF01582">
    <property type="entry name" value="TIR"/>
    <property type="match status" value="1"/>
</dbReference>
<dbReference type="EnsemblPlants" id="QL09p002549:mrna">
    <property type="protein sequence ID" value="QL09p002549:mrna"/>
    <property type="gene ID" value="QL09p002549"/>
</dbReference>
<dbReference type="InParanoid" id="A0A7N2RA22"/>
<evidence type="ECO:0000313" key="7">
    <source>
        <dbReference type="Proteomes" id="UP000594261"/>
    </source>
</evidence>
<organism evidence="6 7">
    <name type="scientific">Quercus lobata</name>
    <name type="common">Valley oak</name>
    <dbReference type="NCBI Taxonomy" id="97700"/>
    <lineage>
        <taxon>Eukaryota</taxon>
        <taxon>Viridiplantae</taxon>
        <taxon>Streptophyta</taxon>
        <taxon>Embryophyta</taxon>
        <taxon>Tracheophyta</taxon>
        <taxon>Spermatophyta</taxon>
        <taxon>Magnoliopsida</taxon>
        <taxon>eudicotyledons</taxon>
        <taxon>Gunneridae</taxon>
        <taxon>Pentapetalae</taxon>
        <taxon>rosids</taxon>
        <taxon>fabids</taxon>
        <taxon>Fagales</taxon>
        <taxon>Fagaceae</taxon>
        <taxon>Quercus</taxon>
    </lineage>
</organism>
<dbReference type="OMA" id="MQMITIN"/>
<dbReference type="PANTHER" id="PTHR32009:SF39">
    <property type="entry name" value="TIR DOMAIN-CONTAINING PROTEIN"/>
    <property type="match status" value="1"/>
</dbReference>
<evidence type="ECO:0000259" key="5">
    <source>
        <dbReference type="PROSITE" id="PS50104"/>
    </source>
</evidence>